<protein>
    <submittedName>
        <fullName evidence="1">Uncharacterized protein</fullName>
    </submittedName>
</protein>
<accession>A0A843XKN9</accession>
<dbReference type="Proteomes" id="UP000652761">
    <property type="component" value="Unassembled WGS sequence"/>
</dbReference>
<dbReference type="EMBL" id="NMUH01009175">
    <property type="protein sequence ID" value="MQM19753.1"/>
    <property type="molecule type" value="Genomic_DNA"/>
</dbReference>
<gene>
    <name evidence="1" type="ORF">Taro_052764</name>
</gene>
<organism evidence="1 2">
    <name type="scientific">Colocasia esculenta</name>
    <name type="common">Wild taro</name>
    <name type="synonym">Arum esculentum</name>
    <dbReference type="NCBI Taxonomy" id="4460"/>
    <lineage>
        <taxon>Eukaryota</taxon>
        <taxon>Viridiplantae</taxon>
        <taxon>Streptophyta</taxon>
        <taxon>Embryophyta</taxon>
        <taxon>Tracheophyta</taxon>
        <taxon>Spermatophyta</taxon>
        <taxon>Magnoliopsida</taxon>
        <taxon>Liliopsida</taxon>
        <taxon>Araceae</taxon>
        <taxon>Aroideae</taxon>
        <taxon>Colocasieae</taxon>
        <taxon>Colocasia</taxon>
    </lineage>
</organism>
<evidence type="ECO:0000313" key="1">
    <source>
        <dbReference type="EMBL" id="MQM19753.1"/>
    </source>
</evidence>
<evidence type="ECO:0000313" key="2">
    <source>
        <dbReference type="Proteomes" id="UP000652761"/>
    </source>
</evidence>
<dbReference type="AlphaFoldDB" id="A0A843XKN9"/>
<proteinExistence type="predicted"/>
<name>A0A843XKN9_COLES</name>
<keyword evidence="2" id="KW-1185">Reference proteome</keyword>
<comment type="caution">
    <text evidence="1">The sequence shown here is derived from an EMBL/GenBank/DDBJ whole genome shotgun (WGS) entry which is preliminary data.</text>
</comment>
<reference evidence="1" key="1">
    <citation type="submission" date="2017-07" db="EMBL/GenBank/DDBJ databases">
        <title>Taro Niue Genome Assembly and Annotation.</title>
        <authorList>
            <person name="Atibalentja N."/>
            <person name="Keating K."/>
            <person name="Fields C.J."/>
        </authorList>
    </citation>
    <scope>NUCLEOTIDE SEQUENCE</scope>
    <source>
        <strain evidence="1">Niue_2</strain>
        <tissue evidence="1">Leaf</tissue>
    </source>
</reference>
<sequence>MVARLAVDSLAVVFPMWRTLASKSRRSALGSLRHIWVRMTCRRCQLDFLCYSLLGHCRSRCCALGRASGCCVGQLALLSASKFLGCTGGTSCVPVVRMICFIPCARCALTNGGLAHNDLVSERNDLPSHRFAFATIR</sequence>